<evidence type="ECO:0000313" key="2">
    <source>
        <dbReference type="Proteomes" id="UP000805193"/>
    </source>
</evidence>
<dbReference type="EMBL" id="JABSTQ010009452">
    <property type="protein sequence ID" value="KAG0429042.1"/>
    <property type="molecule type" value="Genomic_DNA"/>
</dbReference>
<reference evidence="1 2" key="1">
    <citation type="journal article" date="2020" name="Cell">
        <title>Large-Scale Comparative Analyses of Tick Genomes Elucidate Their Genetic Diversity and Vector Capacities.</title>
        <authorList>
            <consortium name="Tick Genome and Microbiome Consortium (TIGMIC)"/>
            <person name="Jia N."/>
            <person name="Wang J."/>
            <person name="Shi W."/>
            <person name="Du L."/>
            <person name="Sun Y."/>
            <person name="Zhan W."/>
            <person name="Jiang J.F."/>
            <person name="Wang Q."/>
            <person name="Zhang B."/>
            <person name="Ji P."/>
            <person name="Bell-Sakyi L."/>
            <person name="Cui X.M."/>
            <person name="Yuan T.T."/>
            <person name="Jiang B.G."/>
            <person name="Yang W.F."/>
            <person name="Lam T.T."/>
            <person name="Chang Q.C."/>
            <person name="Ding S.J."/>
            <person name="Wang X.J."/>
            <person name="Zhu J.G."/>
            <person name="Ruan X.D."/>
            <person name="Zhao L."/>
            <person name="Wei J.T."/>
            <person name="Ye R.Z."/>
            <person name="Que T.C."/>
            <person name="Du C.H."/>
            <person name="Zhou Y.H."/>
            <person name="Cheng J.X."/>
            <person name="Dai P.F."/>
            <person name="Guo W.B."/>
            <person name="Han X.H."/>
            <person name="Huang E.J."/>
            <person name="Li L.F."/>
            <person name="Wei W."/>
            <person name="Gao Y.C."/>
            <person name="Liu J.Z."/>
            <person name="Shao H.Z."/>
            <person name="Wang X."/>
            <person name="Wang C.C."/>
            <person name="Yang T.C."/>
            <person name="Huo Q.B."/>
            <person name="Li W."/>
            <person name="Chen H.Y."/>
            <person name="Chen S.E."/>
            <person name="Zhou L.G."/>
            <person name="Ni X.B."/>
            <person name="Tian J.H."/>
            <person name="Sheng Y."/>
            <person name="Liu T."/>
            <person name="Pan Y.S."/>
            <person name="Xia L.Y."/>
            <person name="Li J."/>
            <person name="Zhao F."/>
            <person name="Cao W.C."/>
        </authorList>
    </citation>
    <scope>NUCLEOTIDE SEQUENCE [LARGE SCALE GENOMIC DNA]</scope>
    <source>
        <strain evidence="1">Iper-2018</strain>
    </source>
</reference>
<gene>
    <name evidence="1" type="ORF">HPB47_024042</name>
</gene>
<protein>
    <submittedName>
        <fullName evidence="1">Uncharacterized protein</fullName>
    </submittedName>
</protein>
<evidence type="ECO:0000313" key="1">
    <source>
        <dbReference type="EMBL" id="KAG0429042.1"/>
    </source>
</evidence>
<sequence>PHRRQGLSLYATDVITGGHTGGRSDPGTVHKRERRPSVRVGPNRRKRGGGSAKWGTCACPLPDREGVRVGQAHCLLGSGESSPYGAPLPSKRCVGSVKADTCIPPRCLPPWLG</sequence>
<feature type="non-terminal residue" evidence="1">
    <location>
        <position position="1"/>
    </location>
</feature>
<feature type="non-terminal residue" evidence="1">
    <location>
        <position position="113"/>
    </location>
</feature>
<keyword evidence="2" id="KW-1185">Reference proteome</keyword>
<proteinExistence type="predicted"/>
<accession>A0AC60Q5F5</accession>
<comment type="caution">
    <text evidence="1">The sequence shown here is derived from an EMBL/GenBank/DDBJ whole genome shotgun (WGS) entry which is preliminary data.</text>
</comment>
<organism evidence="1 2">
    <name type="scientific">Ixodes persulcatus</name>
    <name type="common">Taiga tick</name>
    <dbReference type="NCBI Taxonomy" id="34615"/>
    <lineage>
        <taxon>Eukaryota</taxon>
        <taxon>Metazoa</taxon>
        <taxon>Ecdysozoa</taxon>
        <taxon>Arthropoda</taxon>
        <taxon>Chelicerata</taxon>
        <taxon>Arachnida</taxon>
        <taxon>Acari</taxon>
        <taxon>Parasitiformes</taxon>
        <taxon>Ixodida</taxon>
        <taxon>Ixodoidea</taxon>
        <taxon>Ixodidae</taxon>
        <taxon>Ixodinae</taxon>
        <taxon>Ixodes</taxon>
    </lineage>
</organism>
<name>A0AC60Q5F5_IXOPE</name>
<dbReference type="Proteomes" id="UP000805193">
    <property type="component" value="Unassembled WGS sequence"/>
</dbReference>